<evidence type="ECO:0000256" key="1">
    <source>
        <dbReference type="SAM" id="Phobius"/>
    </source>
</evidence>
<keyword evidence="3" id="KW-1185">Reference proteome</keyword>
<keyword evidence="1" id="KW-1133">Transmembrane helix</keyword>
<comment type="caution">
    <text evidence="2">The sequence shown here is derived from an EMBL/GenBank/DDBJ whole genome shotgun (WGS) entry which is preliminary data.</text>
</comment>
<evidence type="ECO:0000313" key="2">
    <source>
        <dbReference type="EMBL" id="GIH36932.1"/>
    </source>
</evidence>
<sequence>MPVEPSLDHTLICDLGFLPAPGAPWVIIVVLVLVPPLVKKLRNAVTTLISRVAVNGYLTLSVRVG</sequence>
<name>A0ABQ4FQ86_9ACTN</name>
<proteinExistence type="predicted"/>
<dbReference type="Proteomes" id="UP000651728">
    <property type="component" value="Unassembled WGS sequence"/>
</dbReference>
<evidence type="ECO:0000313" key="3">
    <source>
        <dbReference type="Proteomes" id="UP000651728"/>
    </source>
</evidence>
<protein>
    <submittedName>
        <fullName evidence="2">Uncharacterized protein</fullName>
    </submittedName>
</protein>
<reference evidence="2 3" key="1">
    <citation type="submission" date="2021-01" db="EMBL/GenBank/DDBJ databases">
        <title>Whole genome shotgun sequence of Microbispora amethystogenes NBRC 101907.</title>
        <authorList>
            <person name="Komaki H."/>
            <person name="Tamura T."/>
        </authorList>
    </citation>
    <scope>NUCLEOTIDE SEQUENCE [LARGE SCALE GENOMIC DNA]</scope>
    <source>
        <strain evidence="2 3">NBRC 101907</strain>
    </source>
</reference>
<keyword evidence="1" id="KW-0812">Transmembrane</keyword>
<keyword evidence="1" id="KW-0472">Membrane</keyword>
<dbReference type="RefSeq" id="WP_204289581.1">
    <property type="nucleotide sequence ID" value="NZ_BAABEJ010000007.1"/>
</dbReference>
<organism evidence="2 3">
    <name type="scientific">Microbispora amethystogenes</name>
    <dbReference type="NCBI Taxonomy" id="1427754"/>
    <lineage>
        <taxon>Bacteria</taxon>
        <taxon>Bacillati</taxon>
        <taxon>Actinomycetota</taxon>
        <taxon>Actinomycetes</taxon>
        <taxon>Streptosporangiales</taxon>
        <taxon>Streptosporangiaceae</taxon>
        <taxon>Microbispora</taxon>
    </lineage>
</organism>
<feature type="transmembrane region" description="Helical" evidence="1">
    <location>
        <begin position="20"/>
        <end position="38"/>
    </location>
</feature>
<gene>
    <name evidence="2" type="ORF">Mam01_70960</name>
</gene>
<accession>A0ABQ4FQ86</accession>
<dbReference type="EMBL" id="BOOB01000075">
    <property type="protein sequence ID" value="GIH36932.1"/>
    <property type="molecule type" value="Genomic_DNA"/>
</dbReference>